<keyword evidence="2" id="KW-1185">Reference proteome</keyword>
<name>A0ABY7CLA1_9BASI</name>
<dbReference type="RefSeq" id="XP_053021564.1">
    <property type="nucleotide sequence ID" value="XM_053170365.1"/>
</dbReference>
<dbReference type="Proteomes" id="UP001164743">
    <property type="component" value="Chromosome 6A"/>
</dbReference>
<gene>
    <name evidence="1" type="ORF">PtA15_6A639</name>
</gene>
<accession>A0ABY7CLA1</accession>
<dbReference type="EMBL" id="CP110426">
    <property type="protein sequence ID" value="WAQ86009.1"/>
    <property type="molecule type" value="Genomic_DNA"/>
</dbReference>
<evidence type="ECO:0000313" key="1">
    <source>
        <dbReference type="EMBL" id="WAQ86009.1"/>
    </source>
</evidence>
<protein>
    <submittedName>
        <fullName evidence="1">Uncharacterized protein</fullName>
    </submittedName>
</protein>
<proteinExistence type="predicted"/>
<organism evidence="1 2">
    <name type="scientific">Puccinia triticina</name>
    <dbReference type="NCBI Taxonomy" id="208348"/>
    <lineage>
        <taxon>Eukaryota</taxon>
        <taxon>Fungi</taxon>
        <taxon>Dikarya</taxon>
        <taxon>Basidiomycota</taxon>
        <taxon>Pucciniomycotina</taxon>
        <taxon>Pucciniomycetes</taxon>
        <taxon>Pucciniales</taxon>
        <taxon>Pucciniaceae</taxon>
        <taxon>Puccinia</taxon>
    </lineage>
</organism>
<sequence>MRGIDYTEADSCTLMRQTNNWLLKLHPDCSTEVVDFDLMAVFIMQETNNNIHITRLIKAVIETFSDPGQPRTTRQNQLLHASLLVQQTIKNYEKDSQVQSGLRMPFCLRYPNLVSVRNHARSLEMQCRILDPKKMVVLLDENGICVGVGLPPYPTPAQGSVHVAHDTRALNSLKEMVAKKKKSVGVLDKKIQFTADSIKIDELQGHGSSWKDNQQIPALPNPLRECPNTDDTEAITKLQNETTFYSKLNYAINCAFLPKSTSVAMKAIEYLNEHGSDSVKEKLQLEKNMIVASRTASVNTQIHTHRDKKNALLFDSVFFFGNHYGGEFLLPSLGVAYTGLHGYSFHGPFRILYHGVAKFYFKEDLKEPPQRFSLAMWSRESSFTAVARHAAYFLKKNKIYSNPNYWLPLYPKYQSSLVQTHFEDFKKSSRMRTKAKNRS</sequence>
<dbReference type="GeneID" id="77811260"/>
<reference evidence="1" key="1">
    <citation type="submission" date="2022-10" db="EMBL/GenBank/DDBJ databases">
        <title>Puccinia triticina Genome sequencing and assembly.</title>
        <authorList>
            <person name="Li C."/>
        </authorList>
    </citation>
    <scope>NUCLEOTIDE SEQUENCE</scope>
    <source>
        <strain evidence="1">Pt15</strain>
    </source>
</reference>
<evidence type="ECO:0000313" key="2">
    <source>
        <dbReference type="Proteomes" id="UP001164743"/>
    </source>
</evidence>